<accession>A0A4C1W2L8</accession>
<gene>
    <name evidence="1" type="ORF">EVAR_44975_1</name>
</gene>
<comment type="caution">
    <text evidence="1">The sequence shown here is derived from an EMBL/GenBank/DDBJ whole genome shotgun (WGS) entry which is preliminary data.</text>
</comment>
<proteinExistence type="predicted"/>
<dbReference type="AlphaFoldDB" id="A0A4C1W2L8"/>
<evidence type="ECO:0000313" key="1">
    <source>
        <dbReference type="EMBL" id="GBP45746.1"/>
    </source>
</evidence>
<keyword evidence="2" id="KW-1185">Reference proteome</keyword>
<organism evidence="1 2">
    <name type="scientific">Eumeta variegata</name>
    <name type="common">Bagworm moth</name>
    <name type="synonym">Eumeta japonica</name>
    <dbReference type="NCBI Taxonomy" id="151549"/>
    <lineage>
        <taxon>Eukaryota</taxon>
        <taxon>Metazoa</taxon>
        <taxon>Ecdysozoa</taxon>
        <taxon>Arthropoda</taxon>
        <taxon>Hexapoda</taxon>
        <taxon>Insecta</taxon>
        <taxon>Pterygota</taxon>
        <taxon>Neoptera</taxon>
        <taxon>Endopterygota</taxon>
        <taxon>Lepidoptera</taxon>
        <taxon>Glossata</taxon>
        <taxon>Ditrysia</taxon>
        <taxon>Tineoidea</taxon>
        <taxon>Psychidae</taxon>
        <taxon>Oiketicinae</taxon>
        <taxon>Eumeta</taxon>
    </lineage>
</organism>
<protein>
    <submittedName>
        <fullName evidence="1">Uncharacterized protein</fullName>
    </submittedName>
</protein>
<evidence type="ECO:0000313" key="2">
    <source>
        <dbReference type="Proteomes" id="UP000299102"/>
    </source>
</evidence>
<dbReference type="Proteomes" id="UP000299102">
    <property type="component" value="Unassembled WGS sequence"/>
</dbReference>
<name>A0A4C1W2L8_EUMVA</name>
<sequence length="130" mass="14462">MGRAGVCVPARGALSRPRGDNVSNDVQQINDSIVLTRCWRSNRTAPSPSALPRLRTLHPAHRPPALLRASPSHRYILGFVSDHRLIIRWIFNLGRVEGFASSHGYRIKFSVKDVFTASVTTVVSTLQFTQ</sequence>
<dbReference type="EMBL" id="BGZK01000470">
    <property type="protein sequence ID" value="GBP45746.1"/>
    <property type="molecule type" value="Genomic_DNA"/>
</dbReference>
<reference evidence="1 2" key="1">
    <citation type="journal article" date="2019" name="Commun. Biol.">
        <title>The bagworm genome reveals a unique fibroin gene that provides high tensile strength.</title>
        <authorList>
            <person name="Kono N."/>
            <person name="Nakamura H."/>
            <person name="Ohtoshi R."/>
            <person name="Tomita M."/>
            <person name="Numata K."/>
            <person name="Arakawa K."/>
        </authorList>
    </citation>
    <scope>NUCLEOTIDE SEQUENCE [LARGE SCALE GENOMIC DNA]</scope>
</reference>